<keyword evidence="1" id="KW-0472">Membrane</keyword>
<proteinExistence type="predicted"/>
<protein>
    <submittedName>
        <fullName evidence="2">Putative signal peptide protein</fullName>
    </submittedName>
</protein>
<feature type="transmembrane region" description="Helical" evidence="1">
    <location>
        <begin position="210"/>
        <end position="227"/>
    </location>
</feature>
<dbReference type="AlphaFoldDB" id="A0A0L6UU32"/>
<reference evidence="2 3" key="1">
    <citation type="submission" date="2015-08" db="EMBL/GenBank/DDBJ databases">
        <title>Next Generation Sequencing and Analysis of the Genome of Puccinia sorghi L Schw, the Causal Agent of Maize Common Rust.</title>
        <authorList>
            <person name="Rochi L."/>
            <person name="Burguener G."/>
            <person name="Darino M."/>
            <person name="Turjanski A."/>
            <person name="Kreff E."/>
            <person name="Dieguez M.J."/>
            <person name="Sacco F."/>
        </authorList>
    </citation>
    <scope>NUCLEOTIDE SEQUENCE [LARGE SCALE GENOMIC DNA]</scope>
    <source>
        <strain evidence="2 3">RO10H11247</strain>
    </source>
</reference>
<sequence>MNYTFKKMFGWLTNFYWLRELCGFCEASVIRVFRSSLTRPKVKAMCTHCLEVQRGPFVLNGAFVFGLVTRKDFYSYSKYNNNIKKEYQGHRMVTVEDFLSAQPDLHCTEVIALACACKCHRNSPGVFHCFCDCSWRPQIKCCMVHLRPDGKSSLQNSNSVPLVALLQIGYSWTLLRNDKGGILAETKSLRIHLKAIEGHLLYSRDFPGSMGYYGVFTIIVYLMLLTIKSCTVNMELSHKIGINIIEIKQKSLLSLYKEDLRYIKLLFIYILYYAISQRGILNLMVLQISKPTTKLDGELGYSLCNFADFIDRNNYFNNSHETLSSDKLP</sequence>
<organism evidence="2 3">
    <name type="scientific">Puccinia sorghi</name>
    <dbReference type="NCBI Taxonomy" id="27349"/>
    <lineage>
        <taxon>Eukaryota</taxon>
        <taxon>Fungi</taxon>
        <taxon>Dikarya</taxon>
        <taxon>Basidiomycota</taxon>
        <taxon>Pucciniomycotina</taxon>
        <taxon>Pucciniomycetes</taxon>
        <taxon>Pucciniales</taxon>
        <taxon>Pucciniaceae</taxon>
        <taxon>Puccinia</taxon>
    </lineage>
</organism>
<gene>
    <name evidence="2" type="ORF">VP01_381g2</name>
</gene>
<evidence type="ECO:0000256" key="1">
    <source>
        <dbReference type="SAM" id="Phobius"/>
    </source>
</evidence>
<dbReference type="VEuPathDB" id="FungiDB:VP01_381g2"/>
<feature type="transmembrane region" description="Helical" evidence="1">
    <location>
        <begin position="262"/>
        <end position="281"/>
    </location>
</feature>
<name>A0A0L6UU32_9BASI</name>
<dbReference type="Proteomes" id="UP000037035">
    <property type="component" value="Unassembled WGS sequence"/>
</dbReference>
<keyword evidence="1" id="KW-1133">Transmembrane helix</keyword>
<accession>A0A0L6UU32</accession>
<dbReference type="EMBL" id="LAVV01008857">
    <property type="protein sequence ID" value="KNZ51762.1"/>
    <property type="molecule type" value="Genomic_DNA"/>
</dbReference>
<keyword evidence="3" id="KW-1185">Reference proteome</keyword>
<keyword evidence="1" id="KW-0812">Transmembrane</keyword>
<evidence type="ECO:0000313" key="3">
    <source>
        <dbReference type="Proteomes" id="UP000037035"/>
    </source>
</evidence>
<comment type="caution">
    <text evidence="2">The sequence shown here is derived from an EMBL/GenBank/DDBJ whole genome shotgun (WGS) entry which is preliminary data.</text>
</comment>
<evidence type="ECO:0000313" key="2">
    <source>
        <dbReference type="EMBL" id="KNZ51762.1"/>
    </source>
</evidence>